<proteinExistence type="predicted"/>
<organism evidence="1 2">
    <name type="scientific">Vibrio phage vB_VpS_PG07</name>
    <dbReference type="NCBI Taxonomy" id="2301664"/>
    <lineage>
        <taxon>Viruses</taxon>
        <taxon>Duplodnaviria</taxon>
        <taxon>Heunggongvirae</taxon>
        <taxon>Uroviricota</taxon>
        <taxon>Caudoviricetes</taxon>
        <taxon>Demerecviridae</taxon>
        <taxon>Pogseptimavirus</taxon>
        <taxon>Pogseptimavirus PG07</taxon>
    </lineage>
</organism>
<protein>
    <submittedName>
        <fullName evidence="1">Uncharacterized protein</fullName>
    </submittedName>
</protein>
<dbReference type="Proteomes" id="UP000263435">
    <property type="component" value="Segment"/>
</dbReference>
<evidence type="ECO:0000313" key="1">
    <source>
        <dbReference type="EMBL" id="AXQ66769.1"/>
    </source>
</evidence>
<dbReference type="KEGG" id="vg:54999494"/>
<reference evidence="1 2" key="1">
    <citation type="submission" date="2018-07" db="EMBL/GenBank/DDBJ databases">
        <title>Sequencing of PG07.</title>
        <authorList>
            <person name="Ding T."/>
        </authorList>
    </citation>
    <scope>NUCLEOTIDE SEQUENCE [LARGE SCALE GENOMIC DNA]</scope>
</reference>
<dbReference type="EMBL" id="MH645904">
    <property type="protein sequence ID" value="AXQ66769.1"/>
    <property type="molecule type" value="Genomic_DNA"/>
</dbReference>
<dbReference type="RefSeq" id="YP_009808591.1">
    <property type="nucleotide sequence ID" value="NC_048041.1"/>
</dbReference>
<keyword evidence="2" id="KW-1185">Reference proteome</keyword>
<name>A0A385E7R5_9CAUD</name>
<sequence>MSDEDKLLPEIMAPEGLLVAEAYLETGTVAAAAEKLGMGVEVVAAQMKTPEVRHYINSVFMETGFRNRDRLFGLLDEIINRKIAEAEESGIVSEDDLLSVLEKVHKMKMAELNMEIKLIEAQNKQKAPANQTNIQNNFSGSEGMNGLLGSLINGKS</sequence>
<accession>A0A385E7R5</accession>
<evidence type="ECO:0000313" key="2">
    <source>
        <dbReference type="Proteomes" id="UP000263435"/>
    </source>
</evidence>
<dbReference type="GeneID" id="54999494"/>